<keyword evidence="11" id="KW-0472">Membrane</keyword>
<evidence type="ECO:0000256" key="1">
    <source>
        <dbReference type="ARBA" id="ARBA00004418"/>
    </source>
</evidence>
<reference evidence="12" key="2">
    <citation type="submission" date="2023-01" db="EMBL/GenBank/DDBJ databases">
        <title>Draft genome sequence of Agaribacter marinus strain NBRC 110023.</title>
        <authorList>
            <person name="Sun Q."/>
            <person name="Mori K."/>
        </authorList>
    </citation>
    <scope>NUCLEOTIDE SEQUENCE</scope>
    <source>
        <strain evidence="12">NBRC 110023</strain>
    </source>
</reference>
<dbReference type="SUPFAM" id="SSF89392">
    <property type="entry name" value="Prokaryotic lipoproteins and lipoprotein localization factors"/>
    <property type="match status" value="1"/>
</dbReference>
<keyword evidence="11" id="KW-0812">Transmembrane</keyword>
<keyword evidence="13" id="KW-1185">Reference proteome</keyword>
<dbReference type="GO" id="GO:0030288">
    <property type="term" value="C:outer membrane-bounded periplasmic space"/>
    <property type="evidence" value="ECO:0007669"/>
    <property type="project" value="TreeGrafter"/>
</dbReference>
<accession>A0AA37WJA1</accession>
<dbReference type="RefSeq" id="WP_284216283.1">
    <property type="nucleotide sequence ID" value="NZ_BSOT01000005.1"/>
</dbReference>
<dbReference type="InterPro" id="IPR029046">
    <property type="entry name" value="LolA/LolB/LppX"/>
</dbReference>
<dbReference type="AlphaFoldDB" id="A0AA37WJA1"/>
<dbReference type="PANTHER" id="PTHR35869:SF1">
    <property type="entry name" value="OUTER-MEMBRANE LIPOPROTEIN CARRIER PROTEIN"/>
    <property type="match status" value="1"/>
</dbReference>
<feature type="transmembrane region" description="Helical" evidence="11">
    <location>
        <begin position="15"/>
        <end position="37"/>
    </location>
</feature>
<evidence type="ECO:0000256" key="6">
    <source>
        <dbReference type="ARBA" id="ARBA00022729"/>
    </source>
</evidence>
<dbReference type="HAMAP" id="MF_00240">
    <property type="entry name" value="LolA"/>
    <property type="match status" value="1"/>
</dbReference>
<dbReference type="GO" id="GO:0042953">
    <property type="term" value="P:lipoprotein transport"/>
    <property type="evidence" value="ECO:0007669"/>
    <property type="project" value="InterPro"/>
</dbReference>
<dbReference type="PANTHER" id="PTHR35869">
    <property type="entry name" value="OUTER-MEMBRANE LIPOPROTEIN CARRIER PROTEIN"/>
    <property type="match status" value="1"/>
</dbReference>
<evidence type="ECO:0000256" key="3">
    <source>
        <dbReference type="ARBA" id="ARBA00011245"/>
    </source>
</evidence>
<proteinExistence type="inferred from homology"/>
<evidence type="ECO:0000256" key="9">
    <source>
        <dbReference type="ARBA" id="ARBA00023186"/>
    </source>
</evidence>
<reference evidence="12" key="1">
    <citation type="journal article" date="2014" name="Int. J. Syst. Evol. Microbiol.">
        <title>Complete genome sequence of Corynebacterium casei LMG S-19264T (=DSM 44701T), isolated from a smear-ripened cheese.</title>
        <authorList>
            <consortium name="US DOE Joint Genome Institute (JGI-PGF)"/>
            <person name="Walter F."/>
            <person name="Albersmeier A."/>
            <person name="Kalinowski J."/>
            <person name="Ruckert C."/>
        </authorList>
    </citation>
    <scope>NUCLEOTIDE SEQUENCE</scope>
    <source>
        <strain evidence="12">NBRC 110023</strain>
    </source>
</reference>
<keyword evidence="6" id="KW-0732">Signal</keyword>
<evidence type="ECO:0000313" key="12">
    <source>
        <dbReference type="EMBL" id="GLR69979.1"/>
    </source>
</evidence>
<evidence type="ECO:0000256" key="4">
    <source>
        <dbReference type="ARBA" id="ARBA00014035"/>
    </source>
</evidence>
<gene>
    <name evidence="10 12" type="primary">lolA</name>
    <name evidence="12" type="ORF">GCM10007852_08870</name>
</gene>
<dbReference type="InterPro" id="IPR004564">
    <property type="entry name" value="OM_lipoprot_carrier_LolA-like"/>
</dbReference>
<evidence type="ECO:0000256" key="10">
    <source>
        <dbReference type="HAMAP-Rule" id="MF_00240"/>
    </source>
</evidence>
<sequence>MNKHSQHIYLLDKRIGTGVFFTSMLLMLLAASFNAMANKDASEALRLKLNNINSYQAAFSQTIKDAQNEILLESEGQIVIGKPNKLRWEVSAPDESLLVADGDTVYNIDPFVEQVTLLSQSQVIQNNPLSLLISDDEEVWGNVAVSRKDDIFTVESQDENASISSVILTFDGERLISLSSIDAQEQTNKIAFSQIKQNPMLTLNLFSVNIPESFEVDDQR</sequence>
<keyword evidence="7 10" id="KW-0574">Periplasm</keyword>
<dbReference type="GO" id="GO:0044874">
    <property type="term" value="P:lipoprotein localization to outer membrane"/>
    <property type="evidence" value="ECO:0007669"/>
    <property type="project" value="UniProtKB-UniRule"/>
</dbReference>
<keyword evidence="12" id="KW-0449">Lipoprotein</keyword>
<comment type="subunit">
    <text evidence="3 10">Monomer.</text>
</comment>
<evidence type="ECO:0000256" key="2">
    <source>
        <dbReference type="ARBA" id="ARBA00007615"/>
    </source>
</evidence>
<name>A0AA37WJA1_9ALTE</name>
<protein>
    <recommendedName>
        <fullName evidence="4 10">Outer-membrane lipoprotein carrier protein</fullName>
    </recommendedName>
</protein>
<dbReference type="Pfam" id="PF03548">
    <property type="entry name" value="LolA"/>
    <property type="match status" value="1"/>
</dbReference>
<keyword evidence="11" id="KW-1133">Transmembrane helix</keyword>
<evidence type="ECO:0000256" key="11">
    <source>
        <dbReference type="SAM" id="Phobius"/>
    </source>
</evidence>
<evidence type="ECO:0000256" key="8">
    <source>
        <dbReference type="ARBA" id="ARBA00022927"/>
    </source>
</evidence>
<organism evidence="12 13">
    <name type="scientific">Agaribacter marinus</name>
    <dbReference type="NCBI Taxonomy" id="1431249"/>
    <lineage>
        <taxon>Bacteria</taxon>
        <taxon>Pseudomonadati</taxon>
        <taxon>Pseudomonadota</taxon>
        <taxon>Gammaproteobacteria</taxon>
        <taxon>Alteromonadales</taxon>
        <taxon>Alteromonadaceae</taxon>
        <taxon>Agaribacter</taxon>
    </lineage>
</organism>
<keyword evidence="9 10" id="KW-0143">Chaperone</keyword>
<evidence type="ECO:0000313" key="13">
    <source>
        <dbReference type="Proteomes" id="UP001156601"/>
    </source>
</evidence>
<comment type="subcellular location">
    <subcellularLocation>
        <location evidence="1 10">Periplasm</location>
    </subcellularLocation>
</comment>
<keyword evidence="8 10" id="KW-0653">Protein transport</keyword>
<keyword evidence="5 10" id="KW-0813">Transport</keyword>
<dbReference type="CDD" id="cd16325">
    <property type="entry name" value="LolA"/>
    <property type="match status" value="1"/>
</dbReference>
<dbReference type="NCBIfam" id="TIGR00547">
    <property type="entry name" value="lolA"/>
    <property type="match status" value="1"/>
</dbReference>
<dbReference type="InterPro" id="IPR018323">
    <property type="entry name" value="OM_lipoprot_carrier_LolA_Pbac"/>
</dbReference>
<dbReference type="Proteomes" id="UP001156601">
    <property type="component" value="Unassembled WGS sequence"/>
</dbReference>
<evidence type="ECO:0000256" key="7">
    <source>
        <dbReference type="ARBA" id="ARBA00022764"/>
    </source>
</evidence>
<comment type="caution">
    <text evidence="12">The sequence shown here is derived from an EMBL/GenBank/DDBJ whole genome shotgun (WGS) entry which is preliminary data.</text>
</comment>
<dbReference type="EMBL" id="BSOT01000005">
    <property type="protein sequence ID" value="GLR69979.1"/>
    <property type="molecule type" value="Genomic_DNA"/>
</dbReference>
<comment type="function">
    <text evidence="10">Participates in the translocation of lipoproteins from the inner membrane to the outer membrane. Only forms a complex with a lipoprotein if the residue after the N-terminal Cys is not an aspartate (The Asp acts as a targeting signal to indicate that the lipoprotein should stay in the inner membrane).</text>
</comment>
<dbReference type="Gene3D" id="2.50.20.10">
    <property type="entry name" value="Lipoprotein localisation LolA/LolB/LppX"/>
    <property type="match status" value="1"/>
</dbReference>
<comment type="similarity">
    <text evidence="2 10">Belongs to the LolA family.</text>
</comment>
<evidence type="ECO:0000256" key="5">
    <source>
        <dbReference type="ARBA" id="ARBA00022448"/>
    </source>
</evidence>